<keyword evidence="9" id="KW-1185">Reference proteome</keyword>
<reference evidence="7 9" key="1">
    <citation type="journal article" date="2011" name="Science">
        <title>Comparative functional genomics of the fission yeasts.</title>
        <authorList>
            <person name="Rhind N."/>
            <person name="Chen Z."/>
            <person name="Yassour M."/>
            <person name="Thompson D.A."/>
            <person name="Haas B.J."/>
            <person name="Habib N."/>
            <person name="Wapinski I."/>
            <person name="Roy S."/>
            <person name="Lin M.F."/>
            <person name="Heiman D.I."/>
            <person name="Young S.K."/>
            <person name="Furuya K."/>
            <person name="Guo Y."/>
            <person name="Pidoux A."/>
            <person name="Chen H.M."/>
            <person name="Robbertse B."/>
            <person name="Goldberg J.M."/>
            <person name="Aoki K."/>
            <person name="Bayne E.H."/>
            <person name="Berlin A.M."/>
            <person name="Desjardins C.A."/>
            <person name="Dobbs E."/>
            <person name="Dukaj L."/>
            <person name="Fan L."/>
            <person name="FitzGerald M.G."/>
            <person name="French C."/>
            <person name="Gujja S."/>
            <person name="Hansen K."/>
            <person name="Keifenheim D."/>
            <person name="Levin J.Z."/>
            <person name="Mosher R.A."/>
            <person name="Mueller C.A."/>
            <person name="Pfiffner J."/>
            <person name="Priest M."/>
            <person name="Russ C."/>
            <person name="Smialowska A."/>
            <person name="Swoboda P."/>
            <person name="Sykes S.M."/>
            <person name="Vaughn M."/>
            <person name="Vengrova S."/>
            <person name="Yoder R."/>
            <person name="Zeng Q."/>
            <person name="Allshire R."/>
            <person name="Baulcombe D."/>
            <person name="Birren B.W."/>
            <person name="Brown W."/>
            <person name="Ekwall K."/>
            <person name="Kellis M."/>
            <person name="Leatherwood J."/>
            <person name="Levin H."/>
            <person name="Margalit H."/>
            <person name="Martienssen R."/>
            <person name="Nieduszynski C.A."/>
            <person name="Spatafora J.W."/>
            <person name="Friedman N."/>
            <person name="Dalgaard J.Z."/>
            <person name="Baumann P."/>
            <person name="Niki H."/>
            <person name="Regev A."/>
            <person name="Nusbaum C."/>
        </authorList>
    </citation>
    <scope>NUCLEOTIDE SEQUENCE [LARGE SCALE GENOMIC DNA]</scope>
    <source>
        <strain evidence="9">yFS275 / FY16936</strain>
    </source>
</reference>
<evidence type="ECO:0000256" key="4">
    <source>
        <dbReference type="ARBA" id="ARBA00047676"/>
    </source>
</evidence>
<dbReference type="PANTHER" id="PTHR10472:SF5">
    <property type="entry name" value="D-AMINOACYL-TRNA DEACYLASE 1"/>
    <property type="match status" value="1"/>
</dbReference>
<keyword evidence="6" id="KW-0694">RNA-binding</keyword>
<dbReference type="GO" id="GO:0000049">
    <property type="term" value="F:tRNA binding"/>
    <property type="evidence" value="ECO:0007669"/>
    <property type="project" value="UniProtKB-KW"/>
</dbReference>
<dbReference type="RefSeq" id="XP_002172502.2">
    <property type="nucleotide sequence ID" value="XM_002172466.2"/>
</dbReference>
<accession>B6K059</accession>
<dbReference type="Pfam" id="PF02580">
    <property type="entry name" value="Tyr_Deacylase"/>
    <property type="match status" value="1"/>
</dbReference>
<keyword evidence="6" id="KW-0963">Cytoplasm</keyword>
<dbReference type="OrthoDB" id="185373at2759"/>
<keyword evidence="6" id="KW-0378">Hydrolase</keyword>
<proteinExistence type="inferred from homology"/>
<dbReference type="GO" id="GO:0097358">
    <property type="term" value="F:D-leucyl-tRNA(Leu) deacylase activity"/>
    <property type="evidence" value="ECO:0007669"/>
    <property type="project" value="EnsemblFungi"/>
</dbReference>
<evidence type="ECO:0000313" key="7">
    <source>
        <dbReference type="EMBL" id="EEB06209.2"/>
    </source>
</evidence>
<dbReference type="STRING" id="402676.B6K059"/>
<dbReference type="GO" id="GO:1900832">
    <property type="term" value="P:D-leucine catabolic process"/>
    <property type="evidence" value="ECO:0007669"/>
    <property type="project" value="EnsemblFungi"/>
</dbReference>
<dbReference type="GO" id="GO:0006399">
    <property type="term" value="P:tRNA metabolic process"/>
    <property type="evidence" value="ECO:0000318"/>
    <property type="project" value="GO_Central"/>
</dbReference>
<name>B6K059_SCHJY</name>
<comment type="subcellular location">
    <subcellularLocation>
        <location evidence="6">Cytoplasm</location>
    </subcellularLocation>
</comment>
<gene>
    <name evidence="8" type="primary">dtd1</name>
    <name evidence="7" type="ORF">SJAG_01248</name>
</gene>
<dbReference type="HOGENOM" id="CLU_076901_0_4_1"/>
<dbReference type="eggNOG" id="KOG3323">
    <property type="taxonomic scope" value="Eukaryota"/>
</dbReference>
<evidence type="ECO:0000256" key="6">
    <source>
        <dbReference type="RuleBase" id="RU003470"/>
    </source>
</evidence>
<evidence type="ECO:0000256" key="2">
    <source>
        <dbReference type="ARBA" id="ARBA00013056"/>
    </source>
</evidence>
<dbReference type="PANTHER" id="PTHR10472">
    <property type="entry name" value="D-TYROSYL-TRNA TYR DEACYLASE"/>
    <property type="match status" value="1"/>
</dbReference>
<dbReference type="HAMAP" id="MF_00518">
    <property type="entry name" value="Deacylase_Dtd"/>
    <property type="match status" value="1"/>
</dbReference>
<dbReference type="VEuPathDB" id="FungiDB:SJAG_01248"/>
<keyword evidence="6" id="KW-0820">tRNA-binding</keyword>
<comment type="catalytic activity">
    <reaction evidence="4">
        <text>glycyl-tRNA(Ala) + H2O = tRNA(Ala) + glycine + H(+)</text>
        <dbReference type="Rhea" id="RHEA:53744"/>
        <dbReference type="Rhea" id="RHEA-COMP:9657"/>
        <dbReference type="Rhea" id="RHEA-COMP:13640"/>
        <dbReference type="ChEBI" id="CHEBI:15377"/>
        <dbReference type="ChEBI" id="CHEBI:15378"/>
        <dbReference type="ChEBI" id="CHEBI:57305"/>
        <dbReference type="ChEBI" id="CHEBI:78442"/>
        <dbReference type="ChEBI" id="CHEBI:78522"/>
        <dbReference type="EC" id="3.1.1.96"/>
    </reaction>
</comment>
<dbReference type="CDD" id="cd00563">
    <property type="entry name" value="Dtyr_deacylase"/>
    <property type="match status" value="1"/>
</dbReference>
<dbReference type="SUPFAM" id="SSF69500">
    <property type="entry name" value="DTD-like"/>
    <property type="match status" value="1"/>
</dbReference>
<dbReference type="GO" id="GO:0051500">
    <property type="term" value="F:D-tyrosyl-tRNA(Tyr) deacylase activity"/>
    <property type="evidence" value="ECO:0000318"/>
    <property type="project" value="GO_Central"/>
</dbReference>
<protein>
    <recommendedName>
        <fullName evidence="3 6">D-aminoacyl-tRNA deacylase</fullName>
        <ecNumber evidence="2 6">3.1.1.96</ecNumber>
    </recommendedName>
</protein>
<dbReference type="EC" id="3.1.1.96" evidence="2 6"/>
<dbReference type="GeneID" id="7048398"/>
<dbReference type="FunFam" id="3.50.80.10:FF:000001">
    <property type="entry name" value="D-aminoacyl-tRNA deacylase"/>
    <property type="match status" value="1"/>
</dbReference>
<evidence type="ECO:0000313" key="9">
    <source>
        <dbReference type="Proteomes" id="UP000001744"/>
    </source>
</evidence>
<dbReference type="Gene3D" id="3.50.80.10">
    <property type="entry name" value="D-tyrosyl-tRNA(Tyr) deacylase"/>
    <property type="match status" value="1"/>
</dbReference>
<dbReference type="AlphaFoldDB" id="B6K059"/>
<sequence>MKAVIQRVTNASVTVNSEVVSSIAKGLCVLVGISREDTIEDVERLTKKITKLRLFEDEQGNMWKKSVEDIKGEILSVSQFTLYAQTKKGTKPDFHRSMKGEDAQVLYQQVLERLRNSLGADKVKDGVFGAMMQVQLVNSGPTTILLDTNE</sequence>
<dbReference type="InterPro" id="IPR023509">
    <property type="entry name" value="DTD-like_sf"/>
</dbReference>
<organism evidence="7 9">
    <name type="scientific">Schizosaccharomyces japonicus (strain yFS275 / FY16936)</name>
    <name type="common">Fission yeast</name>
    <dbReference type="NCBI Taxonomy" id="402676"/>
    <lineage>
        <taxon>Eukaryota</taxon>
        <taxon>Fungi</taxon>
        <taxon>Dikarya</taxon>
        <taxon>Ascomycota</taxon>
        <taxon>Taphrinomycotina</taxon>
        <taxon>Schizosaccharomycetes</taxon>
        <taxon>Schizosaccharomycetales</taxon>
        <taxon>Schizosaccharomycetaceae</taxon>
        <taxon>Schizosaccharomyces</taxon>
    </lineage>
</organism>
<dbReference type="EMBL" id="KE651168">
    <property type="protein sequence ID" value="EEB06209.2"/>
    <property type="molecule type" value="Genomic_DNA"/>
</dbReference>
<evidence type="ECO:0000256" key="3">
    <source>
        <dbReference type="ARBA" id="ARBA00020007"/>
    </source>
</evidence>
<dbReference type="GO" id="GO:0005737">
    <property type="term" value="C:cytoplasm"/>
    <property type="evidence" value="ECO:0000318"/>
    <property type="project" value="GO_Central"/>
</dbReference>
<dbReference type="GO" id="GO:1900829">
    <property type="term" value="P:D-tyrosine catabolic process"/>
    <property type="evidence" value="ECO:0007669"/>
    <property type="project" value="EnsemblFungi"/>
</dbReference>
<comment type="similarity">
    <text evidence="1 6">Belongs to the DTD family.</text>
</comment>
<dbReference type="JaponicusDB" id="SJAG_01248">
    <property type="gene designation" value="dtd1"/>
</dbReference>
<dbReference type="OMA" id="VFGADMK"/>
<dbReference type="Proteomes" id="UP000001744">
    <property type="component" value="Unassembled WGS sequence"/>
</dbReference>
<comment type="catalytic activity">
    <reaction evidence="5">
        <text>a D-aminoacyl-tRNA + H2O = a tRNA + a D-alpha-amino acid + H(+)</text>
        <dbReference type="Rhea" id="RHEA:13953"/>
        <dbReference type="Rhea" id="RHEA-COMP:10123"/>
        <dbReference type="Rhea" id="RHEA-COMP:10124"/>
        <dbReference type="ChEBI" id="CHEBI:15377"/>
        <dbReference type="ChEBI" id="CHEBI:15378"/>
        <dbReference type="ChEBI" id="CHEBI:59871"/>
        <dbReference type="ChEBI" id="CHEBI:78442"/>
        <dbReference type="ChEBI" id="CHEBI:79333"/>
        <dbReference type="EC" id="3.1.1.96"/>
    </reaction>
</comment>
<dbReference type="InterPro" id="IPR003732">
    <property type="entry name" value="Daa-tRNA_deacyls_DTD"/>
</dbReference>
<dbReference type="NCBIfam" id="TIGR00256">
    <property type="entry name" value="D-aminoacyl-tRNA deacylase"/>
    <property type="match status" value="1"/>
</dbReference>
<evidence type="ECO:0000313" key="8">
    <source>
        <dbReference type="JaponicusDB" id="SJAG_01248"/>
    </source>
</evidence>
<evidence type="ECO:0000256" key="5">
    <source>
        <dbReference type="ARBA" id="ARBA00048018"/>
    </source>
</evidence>
<evidence type="ECO:0000256" key="1">
    <source>
        <dbReference type="ARBA" id="ARBA00009673"/>
    </source>
</evidence>
<dbReference type="GO" id="GO:0106026">
    <property type="term" value="F:Gly-tRNA(Ala) deacylase activity"/>
    <property type="evidence" value="ECO:0007669"/>
    <property type="project" value="RHEA"/>
</dbReference>